<accession>A0A6J5ML85</accession>
<feature type="region of interest" description="Disordered" evidence="1">
    <location>
        <begin position="20"/>
        <end position="81"/>
    </location>
</feature>
<gene>
    <name evidence="2" type="ORF">UFOVP470_26</name>
</gene>
<feature type="compositionally biased region" description="Basic and acidic residues" evidence="1">
    <location>
        <begin position="37"/>
        <end position="52"/>
    </location>
</feature>
<name>A0A6J5ML85_9CAUD</name>
<organism evidence="2">
    <name type="scientific">uncultured Caudovirales phage</name>
    <dbReference type="NCBI Taxonomy" id="2100421"/>
    <lineage>
        <taxon>Viruses</taxon>
        <taxon>Duplodnaviria</taxon>
        <taxon>Heunggongvirae</taxon>
        <taxon>Uroviricota</taxon>
        <taxon>Caudoviricetes</taxon>
        <taxon>Peduoviridae</taxon>
        <taxon>Maltschvirus</taxon>
        <taxon>Maltschvirus maltsch</taxon>
    </lineage>
</organism>
<feature type="compositionally biased region" description="Polar residues" evidence="1">
    <location>
        <begin position="112"/>
        <end position="123"/>
    </location>
</feature>
<feature type="region of interest" description="Disordered" evidence="1">
    <location>
        <begin position="112"/>
        <end position="149"/>
    </location>
</feature>
<feature type="compositionally biased region" description="Basic and acidic residues" evidence="1">
    <location>
        <begin position="587"/>
        <end position="598"/>
    </location>
</feature>
<evidence type="ECO:0000256" key="1">
    <source>
        <dbReference type="SAM" id="MobiDB-lite"/>
    </source>
</evidence>
<sequence>MGFNFGAAFSGFADSFVTGFEKGDAASEKRRLRKEKTRGADSDAAARNKLAGEKASGATSGDDLEIPDDTPAPAGQPTVPTAAPAAIKGQYALGGPVAGTTDSVEQSNNEYYTQEAQRTQGDTPSAMPQPAAIDTGEDGGADEGGNPITSTLNWLKNLGRDKSGAIPNATQAQPNPYREVLDPSGKSYPDLTQFIGGVRQVTGAKAGVPLTTADHLRFLQLRTQEFIQRGGSMDEAMKFNAGYLDTARLQSQRTFALASAAWDQGDGKAVQFFVKQGWGLVPDGTTLKTAFKNGKLYTQQFDDKTGKPMGAMETLDKNSFLRRATDITGTTLSFGNHLLDMDEQRKQKYRAARTGSGKAPATTSVSTATGNSLEKLFKADPLLKTIPFAVASATEIMQTMPKNSVTDRTMPGIMGDLLQNKITFVHGETDKRPTGFYRDGKMFKPATEETAVAVQNFYNKVSQGRASTAPAGTAGQPNAPVSAGVPNITKAPGSGTGSGGANAATAASQAPVVSSSAAGDGTASSTLSDVRETLGYYGSQLPEAGRKIGGWLKESLGMNRPDEANPPNQPETQRRPEAIPTNPPPPKKLDSRGREVRSIPDVVSEGAQRLRAYDVKNAEERDRGRALLLADVVRSGKATEAQKQAYQELRAKLGD</sequence>
<dbReference type="EMBL" id="LR796429">
    <property type="protein sequence ID" value="CAB4144289.1"/>
    <property type="molecule type" value="Genomic_DNA"/>
</dbReference>
<evidence type="ECO:0000313" key="2">
    <source>
        <dbReference type="EMBL" id="CAB4144289.1"/>
    </source>
</evidence>
<reference evidence="2" key="1">
    <citation type="submission" date="2020-04" db="EMBL/GenBank/DDBJ databases">
        <authorList>
            <person name="Chiriac C."/>
            <person name="Salcher M."/>
            <person name="Ghai R."/>
            <person name="Kavagutti S V."/>
        </authorList>
    </citation>
    <scope>NUCLEOTIDE SEQUENCE</scope>
</reference>
<feature type="region of interest" description="Disordered" evidence="1">
    <location>
        <begin position="556"/>
        <end position="603"/>
    </location>
</feature>
<feature type="region of interest" description="Disordered" evidence="1">
    <location>
        <begin position="466"/>
        <end position="503"/>
    </location>
</feature>
<protein>
    <submittedName>
        <fullName evidence="2">Uncharacterized protein</fullName>
    </submittedName>
</protein>
<proteinExistence type="predicted"/>